<dbReference type="KEGG" id="nev:NTE_00905"/>
<keyword evidence="2 5" id="KW-0812">Transmembrane</keyword>
<feature type="transmembrane region" description="Helical" evidence="5">
    <location>
        <begin position="20"/>
        <end position="46"/>
    </location>
</feature>
<keyword evidence="7" id="KW-1185">Reference proteome</keyword>
<dbReference type="GO" id="GO:0030026">
    <property type="term" value="P:intracellular manganese ion homeostasis"/>
    <property type="evidence" value="ECO:0007669"/>
    <property type="project" value="InterPro"/>
</dbReference>
<evidence type="ECO:0000256" key="5">
    <source>
        <dbReference type="SAM" id="Phobius"/>
    </source>
</evidence>
<dbReference type="Proteomes" id="UP000028194">
    <property type="component" value="Chromosome"/>
</dbReference>
<evidence type="ECO:0000256" key="3">
    <source>
        <dbReference type="ARBA" id="ARBA00022989"/>
    </source>
</evidence>
<feature type="transmembrane region" description="Helical" evidence="5">
    <location>
        <begin position="201"/>
        <end position="223"/>
    </location>
</feature>
<dbReference type="OrthoDB" id="11824at2157"/>
<dbReference type="GO" id="GO:0012505">
    <property type="term" value="C:endomembrane system"/>
    <property type="evidence" value="ECO:0007669"/>
    <property type="project" value="UniProtKB-SubCell"/>
</dbReference>
<evidence type="ECO:0000313" key="7">
    <source>
        <dbReference type="Proteomes" id="UP000028194"/>
    </source>
</evidence>
<evidence type="ECO:0000256" key="1">
    <source>
        <dbReference type="ARBA" id="ARBA00004127"/>
    </source>
</evidence>
<dbReference type="EMBL" id="CP007174">
    <property type="protein sequence ID" value="AIF82981.1"/>
    <property type="molecule type" value="Genomic_DNA"/>
</dbReference>
<feature type="transmembrane region" description="Helical" evidence="5">
    <location>
        <begin position="171"/>
        <end position="189"/>
    </location>
</feature>
<sequence length="228" mass="24810">MRWSLEDFVYGATDGAVTTFAVVAGVVGASLSPAIVLILGFANLFADGFSMAVGNYLATKSQKEAIERARQREEWEIDHLADQEKQEIRDIYAKKGFKDELLEEIVRIITSRRKVWLDTMMKEELGLIEDRRRPIDTAVTTFAAFNAIGVIPLLPFVAIYAAGTITISQEAFVYSSVFTAIAFFIIGAVKGRILGKSLARSGLGTLALGGIAAAVAFLVGYILNHLVS</sequence>
<evidence type="ECO:0000256" key="4">
    <source>
        <dbReference type="ARBA" id="ARBA00023136"/>
    </source>
</evidence>
<dbReference type="GO" id="GO:0005384">
    <property type="term" value="F:manganese ion transmembrane transporter activity"/>
    <property type="evidence" value="ECO:0007669"/>
    <property type="project" value="InterPro"/>
</dbReference>
<dbReference type="AlphaFoldDB" id="A0A075MN70"/>
<dbReference type="eggNOG" id="arCOG01096">
    <property type="taxonomic scope" value="Archaea"/>
</dbReference>
<proteinExistence type="predicted"/>
<dbReference type="PANTHER" id="PTHR31851">
    <property type="entry name" value="FE(2+)/MN(2+) TRANSPORTER PCL1"/>
    <property type="match status" value="1"/>
</dbReference>
<keyword evidence="3 5" id="KW-1133">Transmembrane helix</keyword>
<name>A0A075MN70_9ARCH</name>
<gene>
    <name evidence="6" type="ORF">NTE_00905</name>
</gene>
<protein>
    <submittedName>
        <fullName evidence="6">Putative membrane protein</fullName>
    </submittedName>
</protein>
<dbReference type="InterPro" id="IPR036259">
    <property type="entry name" value="MFS_trans_sf"/>
</dbReference>
<evidence type="ECO:0000256" key="2">
    <source>
        <dbReference type="ARBA" id="ARBA00022692"/>
    </source>
</evidence>
<dbReference type="InterPro" id="IPR008217">
    <property type="entry name" value="Ccc1_fam"/>
</dbReference>
<dbReference type="RefSeq" id="WP_148699839.1">
    <property type="nucleotide sequence ID" value="NZ_CP007174.1"/>
</dbReference>
<evidence type="ECO:0000313" key="6">
    <source>
        <dbReference type="EMBL" id="AIF82981.1"/>
    </source>
</evidence>
<accession>A0A075MN70</accession>
<reference evidence="6 7" key="1">
    <citation type="journal article" date="2014" name="PLoS ONE">
        <title>Genome Sequence of Candidatus Nitrososphaera evergladensis from Group I.1b Enriched from Everglades Soil Reveals Novel Genomic Features of the Ammonia-Oxidizing Archaea.</title>
        <authorList>
            <person name="Zhalnina K.V."/>
            <person name="Dias R."/>
            <person name="Leonard M.T."/>
            <person name="Dorr de Quadros P."/>
            <person name="Camargo F.A."/>
            <person name="Drew J.C."/>
            <person name="Farmerie W.G."/>
            <person name="Daroub S.H."/>
            <person name="Triplett E.W."/>
        </authorList>
    </citation>
    <scope>NUCLEOTIDE SEQUENCE [LARGE SCALE GENOMIC DNA]</scope>
    <source>
        <strain evidence="6 7">SR1</strain>
    </source>
</reference>
<organism evidence="6 7">
    <name type="scientific">Candidatus Nitrososphaera evergladensis SR1</name>
    <dbReference type="NCBI Taxonomy" id="1459636"/>
    <lineage>
        <taxon>Archaea</taxon>
        <taxon>Nitrososphaerota</taxon>
        <taxon>Nitrososphaeria</taxon>
        <taxon>Nitrososphaerales</taxon>
        <taxon>Nitrososphaeraceae</taxon>
        <taxon>Nitrososphaera</taxon>
    </lineage>
</organism>
<dbReference type="GeneID" id="41596743"/>
<comment type="subcellular location">
    <subcellularLocation>
        <location evidence="1">Endomembrane system</location>
        <topology evidence="1">Multi-pass membrane protein</topology>
    </subcellularLocation>
</comment>
<feature type="transmembrane region" description="Helical" evidence="5">
    <location>
        <begin position="141"/>
        <end position="165"/>
    </location>
</feature>
<dbReference type="HOGENOM" id="CLU_038957_2_0_2"/>
<dbReference type="Pfam" id="PF01988">
    <property type="entry name" value="VIT1"/>
    <property type="match status" value="1"/>
</dbReference>
<keyword evidence="4 5" id="KW-0472">Membrane</keyword>
<dbReference type="SUPFAM" id="SSF103473">
    <property type="entry name" value="MFS general substrate transporter"/>
    <property type="match status" value="1"/>
</dbReference>